<sequence>NSITPDVFKSYSFGPNSNTIPINYQPHTTQKSLQCGSGFYLRNGRCEDIDECDKKPCTEFETCVNSIGSFFCSKKIIYCNSGFVLNKEGTECIDMDECANGLHKCDQIQTCVNRRGFYSCKCPIGYKINDFNHCEDVNECAIDKIQVCSKNAVCENTIGSFRCNCKKGFRSILTNRCIDVDECKEISRPCDQICLNKIGSYSCACKSGYTLNSDNKTCSDIDECSAALNTTKSKKLCGFQCQNIAGSYECTCPRGYLLASDKRSCIDINECDNNPCYNGEICVNLRGGYHCHLINCSGDYKHDAVDVNRCVLKKRNCKLFDMVCKSKLSTYSYNFIALPSNLETGSKGLDIFMMKGPD</sequence>
<dbReference type="GO" id="GO:0071944">
    <property type="term" value="C:cell periphery"/>
    <property type="evidence" value="ECO:0007669"/>
    <property type="project" value="UniProtKB-ARBA"/>
</dbReference>
<dbReference type="FunFam" id="2.10.25.10:FF:000010">
    <property type="entry name" value="Pro-epidermal growth factor"/>
    <property type="match status" value="1"/>
</dbReference>
<dbReference type="Pfam" id="PF12662">
    <property type="entry name" value="cEGF"/>
    <property type="match status" value="1"/>
</dbReference>
<feature type="non-terminal residue" evidence="8">
    <location>
        <position position="1"/>
    </location>
</feature>
<dbReference type="FunFam" id="2.10.25.10:FF:000038">
    <property type="entry name" value="Fibrillin 2"/>
    <property type="match status" value="2"/>
</dbReference>
<dbReference type="InterPro" id="IPR049883">
    <property type="entry name" value="NOTCH1_EGF-like"/>
</dbReference>
<evidence type="ECO:0000256" key="4">
    <source>
        <dbReference type="ARBA" id="ARBA00023157"/>
    </source>
</evidence>
<gene>
    <name evidence="8" type="ORF">g.152</name>
</gene>
<protein>
    <recommendedName>
        <fullName evidence="7">EGF-like domain-containing protein</fullName>
    </recommendedName>
</protein>
<dbReference type="Pfam" id="PF07645">
    <property type="entry name" value="EGF_CA"/>
    <property type="match status" value="4"/>
</dbReference>
<dbReference type="PROSITE" id="PS01186">
    <property type="entry name" value="EGF_2"/>
    <property type="match status" value="3"/>
</dbReference>
<dbReference type="CDD" id="cd00054">
    <property type="entry name" value="EGF_CA"/>
    <property type="match status" value="2"/>
</dbReference>
<evidence type="ECO:0000256" key="6">
    <source>
        <dbReference type="PROSITE-ProRule" id="PRU00076"/>
    </source>
</evidence>
<keyword evidence="5" id="KW-0325">Glycoprotein</keyword>
<dbReference type="FunFam" id="2.10.25.10:FF:000240">
    <property type="entry name" value="Vitamin K-dependent protein S"/>
    <property type="match status" value="1"/>
</dbReference>
<organism evidence="8">
    <name type="scientific">Cuerna arida</name>
    <dbReference type="NCBI Taxonomy" id="1464854"/>
    <lineage>
        <taxon>Eukaryota</taxon>
        <taxon>Metazoa</taxon>
        <taxon>Ecdysozoa</taxon>
        <taxon>Arthropoda</taxon>
        <taxon>Hexapoda</taxon>
        <taxon>Insecta</taxon>
        <taxon>Pterygota</taxon>
        <taxon>Neoptera</taxon>
        <taxon>Paraneoptera</taxon>
        <taxon>Hemiptera</taxon>
        <taxon>Auchenorrhyncha</taxon>
        <taxon>Membracoidea</taxon>
        <taxon>Cicadellidae</taxon>
        <taxon>Cicadellinae</taxon>
        <taxon>Proconiini</taxon>
        <taxon>Cuerna</taxon>
    </lineage>
</organism>
<dbReference type="InterPro" id="IPR001881">
    <property type="entry name" value="EGF-like_Ca-bd_dom"/>
</dbReference>
<dbReference type="InterPro" id="IPR018097">
    <property type="entry name" value="EGF_Ca-bd_CS"/>
</dbReference>
<dbReference type="InterPro" id="IPR000742">
    <property type="entry name" value="EGF"/>
</dbReference>
<keyword evidence="4" id="KW-1015">Disulfide bond</keyword>
<feature type="domain" description="EGF-like" evidence="7">
    <location>
        <begin position="136"/>
        <end position="178"/>
    </location>
</feature>
<dbReference type="InterPro" id="IPR026823">
    <property type="entry name" value="cEGF"/>
</dbReference>
<dbReference type="SUPFAM" id="SSF57196">
    <property type="entry name" value="EGF/Laminin"/>
    <property type="match status" value="1"/>
</dbReference>
<dbReference type="EMBL" id="GECZ01004760">
    <property type="protein sequence ID" value="JAS65009.1"/>
    <property type="molecule type" value="Transcribed_RNA"/>
</dbReference>
<dbReference type="SUPFAM" id="SSF57184">
    <property type="entry name" value="Growth factor receptor domain"/>
    <property type="match status" value="2"/>
</dbReference>
<feature type="non-terminal residue" evidence="8">
    <location>
        <position position="358"/>
    </location>
</feature>
<dbReference type="SMART" id="SM00181">
    <property type="entry name" value="EGF"/>
    <property type="match status" value="6"/>
</dbReference>
<dbReference type="GO" id="GO:0005509">
    <property type="term" value="F:calcium ion binding"/>
    <property type="evidence" value="ECO:0007669"/>
    <property type="project" value="InterPro"/>
</dbReference>
<evidence type="ECO:0000313" key="8">
    <source>
        <dbReference type="EMBL" id="JAS65009.1"/>
    </source>
</evidence>
<keyword evidence="2" id="KW-0732">Signal</keyword>
<dbReference type="PROSITE" id="PS01187">
    <property type="entry name" value="EGF_CA"/>
    <property type="match status" value="2"/>
</dbReference>
<name>A0A1B6GRH4_9HEMI</name>
<feature type="domain" description="EGF-like" evidence="7">
    <location>
        <begin position="179"/>
        <end position="219"/>
    </location>
</feature>
<dbReference type="InterPro" id="IPR000152">
    <property type="entry name" value="EGF-type_Asp/Asn_hydroxyl_site"/>
</dbReference>
<dbReference type="InterPro" id="IPR050751">
    <property type="entry name" value="ECM_structural_protein"/>
</dbReference>
<dbReference type="PANTHER" id="PTHR24034">
    <property type="entry name" value="EGF-LIKE DOMAIN-CONTAINING PROTEIN"/>
    <property type="match status" value="1"/>
</dbReference>
<proteinExistence type="predicted"/>
<evidence type="ECO:0000256" key="1">
    <source>
        <dbReference type="ARBA" id="ARBA00022536"/>
    </source>
</evidence>
<evidence type="ECO:0000256" key="2">
    <source>
        <dbReference type="ARBA" id="ARBA00022729"/>
    </source>
</evidence>
<accession>A0A1B6GRH4</accession>
<comment type="caution">
    <text evidence="6">Lacks conserved residue(s) required for the propagation of feature annotation.</text>
</comment>
<feature type="domain" description="EGF-like" evidence="7">
    <location>
        <begin position="94"/>
        <end position="135"/>
    </location>
</feature>
<dbReference type="Gene3D" id="2.10.25.10">
    <property type="entry name" value="Laminin"/>
    <property type="match status" value="6"/>
</dbReference>
<evidence type="ECO:0000259" key="7">
    <source>
        <dbReference type="PROSITE" id="PS50026"/>
    </source>
</evidence>
<dbReference type="PROSITE" id="PS50026">
    <property type="entry name" value="EGF_3"/>
    <property type="match status" value="4"/>
</dbReference>
<evidence type="ECO:0000256" key="3">
    <source>
        <dbReference type="ARBA" id="ARBA00022737"/>
    </source>
</evidence>
<dbReference type="InterPro" id="IPR009030">
    <property type="entry name" value="Growth_fac_rcpt_cys_sf"/>
</dbReference>
<keyword evidence="1 6" id="KW-0245">EGF-like domain</keyword>
<dbReference type="PROSITE" id="PS00010">
    <property type="entry name" value="ASX_HYDROXYL"/>
    <property type="match status" value="3"/>
</dbReference>
<evidence type="ECO:0000256" key="5">
    <source>
        <dbReference type="ARBA" id="ARBA00023180"/>
    </source>
</evidence>
<dbReference type="PANTHER" id="PTHR24034:SF89">
    <property type="entry name" value="COMPLEMENT COMPONENT C1Q RECEPTOR"/>
    <property type="match status" value="1"/>
</dbReference>
<keyword evidence="3" id="KW-0677">Repeat</keyword>
<dbReference type="SMART" id="SM00179">
    <property type="entry name" value="EGF_CA"/>
    <property type="match status" value="6"/>
</dbReference>
<reference evidence="8" key="1">
    <citation type="submission" date="2015-11" db="EMBL/GenBank/DDBJ databases">
        <title>De novo transcriptome assembly of four potential Pierce s Disease insect vectors from Arizona vineyards.</title>
        <authorList>
            <person name="Tassone E.E."/>
        </authorList>
    </citation>
    <scope>NUCLEOTIDE SEQUENCE</scope>
</reference>
<dbReference type="AlphaFoldDB" id="A0A1B6GRH4"/>
<feature type="domain" description="EGF-like" evidence="7">
    <location>
        <begin position="267"/>
        <end position="292"/>
    </location>
</feature>